<dbReference type="SUPFAM" id="SSF48264">
    <property type="entry name" value="Cytochrome P450"/>
    <property type="match status" value="1"/>
</dbReference>
<evidence type="ECO:0000313" key="1">
    <source>
        <dbReference type="EMBL" id="GCE22729.1"/>
    </source>
</evidence>
<dbReference type="AlphaFoldDB" id="A0A402AUK5"/>
<dbReference type="EMBL" id="BIFS01000002">
    <property type="protein sequence ID" value="GCE22729.1"/>
    <property type="molecule type" value="Genomic_DNA"/>
</dbReference>
<dbReference type="Proteomes" id="UP000287188">
    <property type="component" value="Unassembled WGS sequence"/>
</dbReference>
<accession>A0A402AUK5</accession>
<organism evidence="1 2">
    <name type="scientific">Dictyobacter kobayashii</name>
    <dbReference type="NCBI Taxonomy" id="2014872"/>
    <lineage>
        <taxon>Bacteria</taxon>
        <taxon>Bacillati</taxon>
        <taxon>Chloroflexota</taxon>
        <taxon>Ktedonobacteria</taxon>
        <taxon>Ktedonobacterales</taxon>
        <taxon>Dictyobacteraceae</taxon>
        <taxon>Dictyobacter</taxon>
    </lineage>
</organism>
<evidence type="ECO:0008006" key="3">
    <source>
        <dbReference type="Google" id="ProtNLM"/>
    </source>
</evidence>
<dbReference type="Gene3D" id="1.10.630.10">
    <property type="entry name" value="Cytochrome P450"/>
    <property type="match status" value="1"/>
</dbReference>
<dbReference type="GO" id="GO:0005506">
    <property type="term" value="F:iron ion binding"/>
    <property type="evidence" value="ECO:0007669"/>
    <property type="project" value="InterPro"/>
</dbReference>
<proteinExistence type="predicted"/>
<sequence>MTDQLAIEWKSGVTDAPLPPMVDPADLAGAKNVFVEQYRKLGPVFRLPQRSSRSPMTVMAGPEVNAFIARYEDEFFTTREQWQDFDQAMHIEGSSQEGFARDGQANKQRRVQMSRTYARTRVLDQLADMVDITVSQTRSWQSGASIAVLPAMQRIVSEQLGQLLVHFGPGEYLQDFITYLNTSIKGTFGADEQARQALSSPEFLRSKERVVELGRAVLEEHRRQPRLDRKPDMIDEALAAAAACPEQYPESVLERAGLGLSWLDWIRWPIPVAL</sequence>
<reference evidence="2" key="1">
    <citation type="submission" date="2018-12" db="EMBL/GenBank/DDBJ databases">
        <title>Tengunoibacter tsumagoiensis gen. nov., sp. nov., Dictyobacter kobayashii sp. nov., D. alpinus sp. nov., and D. joshuensis sp. nov. and description of Dictyobacteraceae fam. nov. within the order Ktedonobacterales isolated from Tengu-no-mugimeshi.</title>
        <authorList>
            <person name="Wang C.M."/>
            <person name="Zheng Y."/>
            <person name="Sakai Y."/>
            <person name="Toyoda A."/>
            <person name="Minakuchi Y."/>
            <person name="Abe K."/>
            <person name="Yokota A."/>
            <person name="Yabe S."/>
        </authorList>
    </citation>
    <scope>NUCLEOTIDE SEQUENCE [LARGE SCALE GENOMIC DNA]</scope>
    <source>
        <strain evidence="2">Uno11</strain>
    </source>
</reference>
<evidence type="ECO:0000313" key="2">
    <source>
        <dbReference type="Proteomes" id="UP000287188"/>
    </source>
</evidence>
<dbReference type="InterPro" id="IPR036396">
    <property type="entry name" value="Cyt_P450_sf"/>
</dbReference>
<dbReference type="RefSeq" id="WP_126555923.1">
    <property type="nucleotide sequence ID" value="NZ_BIFS01000002.1"/>
</dbReference>
<name>A0A402AUK5_9CHLR</name>
<dbReference type="GO" id="GO:0004497">
    <property type="term" value="F:monooxygenase activity"/>
    <property type="evidence" value="ECO:0007669"/>
    <property type="project" value="InterPro"/>
</dbReference>
<dbReference type="GO" id="GO:0020037">
    <property type="term" value="F:heme binding"/>
    <property type="evidence" value="ECO:0007669"/>
    <property type="project" value="InterPro"/>
</dbReference>
<gene>
    <name evidence="1" type="ORF">KDK_65290</name>
</gene>
<keyword evidence="2" id="KW-1185">Reference proteome</keyword>
<protein>
    <recommendedName>
        <fullName evidence="3">Cytochrome P450</fullName>
    </recommendedName>
</protein>
<dbReference type="GO" id="GO:0016705">
    <property type="term" value="F:oxidoreductase activity, acting on paired donors, with incorporation or reduction of molecular oxygen"/>
    <property type="evidence" value="ECO:0007669"/>
    <property type="project" value="InterPro"/>
</dbReference>
<comment type="caution">
    <text evidence="1">The sequence shown here is derived from an EMBL/GenBank/DDBJ whole genome shotgun (WGS) entry which is preliminary data.</text>
</comment>